<evidence type="ECO:0000313" key="1">
    <source>
        <dbReference type="EMBL" id="WNC12440.1"/>
    </source>
</evidence>
<reference evidence="1 2" key="1">
    <citation type="submission" date="2023-09" db="EMBL/GenBank/DDBJ databases">
        <title>Complete Genome and Methylome dissection of Bacillus brevis NEB573 original source of BbsI restriction endonuclease.</title>
        <authorList>
            <person name="Fomenkov A."/>
            <person name="Roberts R.D."/>
        </authorList>
    </citation>
    <scope>NUCLEOTIDE SEQUENCE [LARGE SCALE GENOMIC DNA]</scope>
    <source>
        <strain evidence="1 2">NEB573</strain>
    </source>
</reference>
<keyword evidence="2" id="KW-1185">Reference proteome</keyword>
<gene>
    <name evidence="1" type="ORF">RGB73_17040</name>
</gene>
<organism evidence="1 2">
    <name type="scientific">Brevibacillus brevis</name>
    <name type="common">Bacillus brevis</name>
    <dbReference type="NCBI Taxonomy" id="1393"/>
    <lineage>
        <taxon>Bacteria</taxon>
        <taxon>Bacillati</taxon>
        <taxon>Bacillota</taxon>
        <taxon>Bacilli</taxon>
        <taxon>Bacillales</taxon>
        <taxon>Paenibacillaceae</taxon>
        <taxon>Brevibacillus</taxon>
    </lineage>
</organism>
<dbReference type="EMBL" id="CP134050">
    <property type="protein sequence ID" value="WNC12440.1"/>
    <property type="molecule type" value="Genomic_DNA"/>
</dbReference>
<proteinExistence type="predicted"/>
<name>A0ABY9SX75_BREBE</name>
<dbReference type="RefSeq" id="WP_310763848.1">
    <property type="nucleotide sequence ID" value="NZ_CP134050.1"/>
</dbReference>
<dbReference type="Proteomes" id="UP001256827">
    <property type="component" value="Chromosome"/>
</dbReference>
<sequence length="73" mass="8409">MDKNGETMGAAFIDEFVEFSIYMQPKNESEQLLFDLLIDLYANKRMLEIEGKNHPARKAFNQTAQALQEILAK</sequence>
<evidence type="ECO:0000313" key="2">
    <source>
        <dbReference type="Proteomes" id="UP001256827"/>
    </source>
</evidence>
<accession>A0ABY9SX75</accession>
<protein>
    <submittedName>
        <fullName evidence="1">Uncharacterized protein</fullName>
    </submittedName>
</protein>